<accession>A0ABQ4Z373</accession>
<organism evidence="3 4">
    <name type="scientific">Tanacetum coccineum</name>
    <dbReference type="NCBI Taxonomy" id="301880"/>
    <lineage>
        <taxon>Eukaryota</taxon>
        <taxon>Viridiplantae</taxon>
        <taxon>Streptophyta</taxon>
        <taxon>Embryophyta</taxon>
        <taxon>Tracheophyta</taxon>
        <taxon>Spermatophyta</taxon>
        <taxon>Magnoliopsida</taxon>
        <taxon>eudicotyledons</taxon>
        <taxon>Gunneridae</taxon>
        <taxon>Pentapetalae</taxon>
        <taxon>asterids</taxon>
        <taxon>campanulids</taxon>
        <taxon>Asterales</taxon>
        <taxon>Asteraceae</taxon>
        <taxon>Asteroideae</taxon>
        <taxon>Anthemideae</taxon>
        <taxon>Anthemidinae</taxon>
        <taxon>Tanacetum</taxon>
    </lineage>
</organism>
<evidence type="ECO:0000259" key="2">
    <source>
        <dbReference type="SMART" id="SM00500"/>
    </source>
</evidence>
<name>A0ABQ4Z373_9ASTR</name>
<reference evidence="3" key="1">
    <citation type="journal article" date="2022" name="Int. J. Mol. Sci.">
        <title>Draft Genome of Tanacetum Coccineum: Genomic Comparison of Closely Related Tanacetum-Family Plants.</title>
        <authorList>
            <person name="Yamashiro T."/>
            <person name="Shiraishi A."/>
            <person name="Nakayama K."/>
            <person name="Satake H."/>
        </authorList>
    </citation>
    <scope>NUCLEOTIDE SEQUENCE</scope>
</reference>
<comment type="caution">
    <text evidence="3">The sequence shown here is derived from an EMBL/GenBank/DDBJ whole genome shotgun (WGS) entry which is preliminary data.</text>
</comment>
<evidence type="ECO:0000313" key="3">
    <source>
        <dbReference type="EMBL" id="GJS83656.1"/>
    </source>
</evidence>
<dbReference type="Proteomes" id="UP001151760">
    <property type="component" value="Unassembled WGS sequence"/>
</dbReference>
<evidence type="ECO:0000313" key="4">
    <source>
        <dbReference type="Proteomes" id="UP001151760"/>
    </source>
</evidence>
<dbReference type="InterPro" id="IPR036285">
    <property type="entry name" value="PRP4-like_sf"/>
</dbReference>
<feature type="domain" description="Pre-mRNA processing factor 4 (PRP4)-like" evidence="2">
    <location>
        <begin position="200"/>
        <end position="253"/>
    </location>
</feature>
<dbReference type="InterPro" id="IPR014906">
    <property type="entry name" value="PRP4-like"/>
</dbReference>
<feature type="compositionally biased region" description="Basic and acidic residues" evidence="1">
    <location>
        <begin position="166"/>
        <end position="176"/>
    </location>
</feature>
<proteinExistence type="predicted"/>
<dbReference type="SUPFAM" id="SSF158230">
    <property type="entry name" value="PRP4-like"/>
    <property type="match status" value="1"/>
</dbReference>
<evidence type="ECO:0000256" key="1">
    <source>
        <dbReference type="SAM" id="MobiDB-lite"/>
    </source>
</evidence>
<feature type="compositionally biased region" description="Low complexity" evidence="1">
    <location>
        <begin position="134"/>
        <end position="146"/>
    </location>
</feature>
<dbReference type="SMART" id="SM00500">
    <property type="entry name" value="SFM"/>
    <property type="match status" value="1"/>
</dbReference>
<dbReference type="PANTHER" id="PTHR19846">
    <property type="entry name" value="WD40 REPEAT PROTEIN"/>
    <property type="match status" value="1"/>
</dbReference>
<feature type="region of interest" description="Disordered" evidence="1">
    <location>
        <begin position="1"/>
        <end position="31"/>
    </location>
</feature>
<dbReference type="Pfam" id="PF08799">
    <property type="entry name" value="PRP4"/>
    <property type="match status" value="1"/>
</dbReference>
<keyword evidence="4" id="KW-1185">Reference proteome</keyword>
<gene>
    <name evidence="3" type="ORF">Tco_0750197</name>
</gene>
<dbReference type="Gene3D" id="4.10.280.110">
    <property type="entry name" value="Pre-mRNA processing factor 4 domain"/>
    <property type="match status" value="1"/>
</dbReference>
<feature type="compositionally biased region" description="Polar residues" evidence="1">
    <location>
        <begin position="1"/>
        <end position="16"/>
    </location>
</feature>
<dbReference type="PANTHER" id="PTHR19846:SF0">
    <property type="entry name" value="PRE-MRNA PROCESSING FACTOR 4"/>
    <property type="match status" value="1"/>
</dbReference>
<protein>
    <submittedName>
        <fullName evidence="3">U4/U6 small nuclear ribonucleoprotein PRP4-like protein</fullName>
    </submittedName>
</protein>
<reference evidence="3" key="2">
    <citation type="submission" date="2022-01" db="EMBL/GenBank/DDBJ databases">
        <authorList>
            <person name="Yamashiro T."/>
            <person name="Shiraishi A."/>
            <person name="Satake H."/>
            <person name="Nakayama K."/>
        </authorList>
    </citation>
    <scope>NUCLEOTIDE SEQUENCE</scope>
</reference>
<sequence>MHIQNDPSFFLTNKTGDPQGEEQGLIKPLSDSSFSCSNNSFISEGANRQGARATGATSVGVISIWELNAVDTKLVSAPISNKIEAYCCFRRQISRAKRKRLEAKRSGKTLCFKESKHSVRPSFSSNMDLDEELNPNPNSTLSPPNTINGETTIKDESDDDSGLEGEVSKESKLFREKQEKATQDSLIKQSAVVADLAVLKNDKVVRSGLRRLDEPVTLFGEMEMHRGRRLSLIMARLDSKGKLETFMRFLEEEEEGADGGEDEGEAIQYPFYTDGSTAC</sequence>
<feature type="region of interest" description="Disordered" evidence="1">
    <location>
        <begin position="120"/>
        <end position="176"/>
    </location>
</feature>
<dbReference type="EMBL" id="BQNB010010918">
    <property type="protein sequence ID" value="GJS83656.1"/>
    <property type="molecule type" value="Genomic_DNA"/>
</dbReference>